<accession>A0A430FUM0</accession>
<proteinExistence type="predicted"/>
<dbReference type="Proteomes" id="UP000287470">
    <property type="component" value="Unassembled WGS sequence"/>
</dbReference>
<sequence length="248" mass="27244">MTLLHDGRRVDVVCLRGRTVDVCAQGRVVVPAHRLTVQPSTRGYGVTDLFDRGRHVATQILSYPLMLSNGVYDTYPIPQNESAGTRTFLDGGGMQLDAVYSIYGLKCGQASKWSSASAWAGVDKVTVFCVFELLTEIDPTIAHPVITAGWNNGGNKVQQTVEEIDLSKPGYYTAVREFDVVHNTSNMMLSFSTRFANDKSKRPSVWRIWAQGVIPSDEYAAMRACGVECFGPQGIRRIGGVPMFLSTL</sequence>
<gene>
    <name evidence="1" type="ORF">D2E24_1074</name>
</gene>
<evidence type="ECO:0000313" key="1">
    <source>
        <dbReference type="EMBL" id="RSX56784.1"/>
    </source>
</evidence>
<comment type="caution">
    <text evidence="1">The sequence shown here is derived from an EMBL/GenBank/DDBJ whole genome shotgun (WGS) entry which is preliminary data.</text>
</comment>
<dbReference type="EMBL" id="QXGK01000008">
    <property type="protein sequence ID" value="RSX56784.1"/>
    <property type="molecule type" value="Genomic_DNA"/>
</dbReference>
<dbReference type="AlphaFoldDB" id="A0A430FUM0"/>
<evidence type="ECO:0000313" key="2">
    <source>
        <dbReference type="Proteomes" id="UP000287470"/>
    </source>
</evidence>
<keyword evidence="2" id="KW-1185">Reference proteome</keyword>
<protein>
    <submittedName>
        <fullName evidence="1">Uncharacterized protein</fullName>
    </submittedName>
</protein>
<dbReference type="RefSeq" id="WP_125968318.1">
    <property type="nucleotide sequence ID" value="NZ_QXGK01000008.1"/>
</dbReference>
<reference evidence="1 2" key="1">
    <citation type="submission" date="2018-09" db="EMBL/GenBank/DDBJ databases">
        <title>Characterization of the phylogenetic diversity of five novel species belonging to the genus Bifidobacterium.</title>
        <authorList>
            <person name="Lugli G.A."/>
            <person name="Duranti S."/>
            <person name="Milani C."/>
        </authorList>
    </citation>
    <scope>NUCLEOTIDE SEQUENCE [LARGE SCALE GENOMIC DNA]</scope>
    <source>
        <strain evidence="1 2">2033B</strain>
    </source>
</reference>
<organism evidence="1 2">
    <name type="scientific">Bifidobacterium samirii</name>
    <dbReference type="NCBI Taxonomy" id="2306974"/>
    <lineage>
        <taxon>Bacteria</taxon>
        <taxon>Bacillati</taxon>
        <taxon>Actinomycetota</taxon>
        <taxon>Actinomycetes</taxon>
        <taxon>Bifidobacteriales</taxon>
        <taxon>Bifidobacteriaceae</taxon>
        <taxon>Bifidobacterium</taxon>
    </lineage>
</organism>
<name>A0A430FUM0_9BIFI</name>